<sequence>MIRHIVTWAMAATDAPTRAAHAAEVAERLQALDGVVESIRSLSVGVNALDIAGNADVALVADFDDAAGLEAYQTHPAHQAVVGFIRSVTGSRSAVDVEI</sequence>
<dbReference type="PROSITE" id="PS51502">
    <property type="entry name" value="S_R_A_B_BARREL"/>
    <property type="match status" value="1"/>
</dbReference>
<dbReference type="InterPro" id="IPR013097">
    <property type="entry name" value="Dabb"/>
</dbReference>
<keyword evidence="3" id="KW-1185">Reference proteome</keyword>
<dbReference type="Pfam" id="PF07876">
    <property type="entry name" value="Dabb"/>
    <property type="match status" value="1"/>
</dbReference>
<dbReference type="Gene3D" id="3.30.70.100">
    <property type="match status" value="1"/>
</dbReference>
<protein>
    <submittedName>
        <fullName evidence="2">Dabb family protein</fullName>
    </submittedName>
</protein>
<comment type="caution">
    <text evidence="2">The sequence shown here is derived from an EMBL/GenBank/DDBJ whole genome shotgun (WGS) entry which is preliminary data.</text>
</comment>
<proteinExistence type="predicted"/>
<dbReference type="PANTHER" id="PTHR37832">
    <property type="entry name" value="BLL2683 PROTEIN"/>
    <property type="match status" value="1"/>
</dbReference>
<dbReference type="SMART" id="SM00886">
    <property type="entry name" value="Dabb"/>
    <property type="match status" value="1"/>
</dbReference>
<dbReference type="RefSeq" id="WP_261607770.1">
    <property type="nucleotide sequence ID" value="NZ_JAODOR010000017.1"/>
</dbReference>
<dbReference type="Proteomes" id="UP001300496">
    <property type="component" value="Unassembled WGS sequence"/>
</dbReference>
<name>A0ABT2PF30_9MICO</name>
<dbReference type="PANTHER" id="PTHR37832:SF1">
    <property type="entry name" value="STRESS-RESPONSE A_B BARREL DOMAIN-CONTAINING PROTEIN"/>
    <property type="match status" value="1"/>
</dbReference>
<reference evidence="2 3" key="1">
    <citation type="journal article" date="2024" name="Int. J. Syst. Evol. Microbiol.">
        <title>Microbacterium memoriense sp. nov., a member of the Actinomycetota from marine beach sediment of the north coast of Portugal.</title>
        <authorList>
            <person name="Santos J.D.N.D."/>
            <person name="Klimek D."/>
            <person name="Calusinska M."/>
            <person name="Lobo-da-Cunha A."/>
            <person name="Catita J."/>
            <person name="Goncalves H."/>
            <person name="Gonzalez I."/>
            <person name="Lage O.M."/>
        </authorList>
    </citation>
    <scope>NUCLEOTIDE SEQUENCE [LARGE SCALE GENOMIC DNA]</scope>
    <source>
        <strain evidence="2 3">PMIC_1C1B</strain>
    </source>
</reference>
<dbReference type="EMBL" id="JAODOR010000017">
    <property type="protein sequence ID" value="MCT9003242.1"/>
    <property type="molecule type" value="Genomic_DNA"/>
</dbReference>
<feature type="domain" description="Stress-response A/B barrel" evidence="1">
    <location>
        <begin position="2"/>
        <end position="97"/>
    </location>
</feature>
<evidence type="ECO:0000313" key="3">
    <source>
        <dbReference type="Proteomes" id="UP001300496"/>
    </source>
</evidence>
<organism evidence="2 3">
    <name type="scientific">Microbacterium memoriense</name>
    <dbReference type="NCBI Taxonomy" id="2978350"/>
    <lineage>
        <taxon>Bacteria</taxon>
        <taxon>Bacillati</taxon>
        <taxon>Actinomycetota</taxon>
        <taxon>Actinomycetes</taxon>
        <taxon>Micrococcales</taxon>
        <taxon>Microbacteriaceae</taxon>
        <taxon>Microbacterium</taxon>
    </lineage>
</organism>
<gene>
    <name evidence="2" type="ORF">N4R40_12820</name>
</gene>
<evidence type="ECO:0000259" key="1">
    <source>
        <dbReference type="PROSITE" id="PS51502"/>
    </source>
</evidence>
<evidence type="ECO:0000313" key="2">
    <source>
        <dbReference type="EMBL" id="MCT9003242.1"/>
    </source>
</evidence>
<dbReference type="SUPFAM" id="SSF54909">
    <property type="entry name" value="Dimeric alpha+beta barrel"/>
    <property type="match status" value="1"/>
</dbReference>
<dbReference type="InterPro" id="IPR011008">
    <property type="entry name" value="Dimeric_a/b-barrel"/>
</dbReference>
<accession>A0ABT2PF30</accession>